<sequence length="344" mass="39602">MHLDHKIPWNTASAHFDLIRCNRRFTPHRTNLFSRNKPSVSTDLSHFCRVFIATVREFSQTKPSSPISPERLISDSLLSYPERKYGLRPHETNSALHNPLSTKHQNIQYWINRAGTPDEPTYSSRDGDLSDAVKMLVIIAASANGVDTEAKERSREAISALLTLSRHSHIPIHTLNNIHWGHGFGVALVADFALEAYLLINLVDGVLSRNRLTSDNSMEKEVSLLEMESFRHFISKALPDYDYPVQNIPHRAFWNELGVTDTWAYEPKYSQCVQDEKNDMDAIDPLRDGNEEVRQGLRQYLKSCFAILYVYDMLLREWHGGDEANSTWRYWIDRYFASCGCKLE</sequence>
<dbReference type="AlphaFoldDB" id="A0A017SBF5"/>
<organism evidence="1 2">
    <name type="scientific">Aspergillus ruber (strain CBS 135680)</name>
    <dbReference type="NCBI Taxonomy" id="1388766"/>
    <lineage>
        <taxon>Eukaryota</taxon>
        <taxon>Fungi</taxon>
        <taxon>Dikarya</taxon>
        <taxon>Ascomycota</taxon>
        <taxon>Pezizomycotina</taxon>
        <taxon>Eurotiomycetes</taxon>
        <taxon>Eurotiomycetidae</taxon>
        <taxon>Eurotiales</taxon>
        <taxon>Aspergillaceae</taxon>
        <taxon>Aspergillus</taxon>
        <taxon>Aspergillus subgen. Aspergillus</taxon>
    </lineage>
</organism>
<dbReference type="RefSeq" id="XP_040637960.1">
    <property type="nucleotide sequence ID" value="XM_040784477.1"/>
</dbReference>
<dbReference type="GeneID" id="63699601"/>
<proteinExistence type="predicted"/>
<gene>
    <name evidence="1" type="ORF">EURHEDRAFT_458120</name>
</gene>
<protein>
    <submittedName>
        <fullName evidence="1">Uncharacterized protein</fullName>
    </submittedName>
</protein>
<name>A0A017SBF5_ASPRC</name>
<dbReference type="Proteomes" id="UP000019804">
    <property type="component" value="Unassembled WGS sequence"/>
</dbReference>
<keyword evidence="2" id="KW-1185">Reference proteome</keyword>
<evidence type="ECO:0000313" key="1">
    <source>
        <dbReference type="EMBL" id="EYE94272.1"/>
    </source>
</evidence>
<accession>A0A017SBF5</accession>
<reference evidence="2" key="1">
    <citation type="journal article" date="2014" name="Nat. Commun.">
        <title>Genomic adaptations of the halophilic Dead Sea filamentous fungus Eurotium rubrum.</title>
        <authorList>
            <person name="Kis-Papo T."/>
            <person name="Weig A.R."/>
            <person name="Riley R."/>
            <person name="Persoh D."/>
            <person name="Salamov A."/>
            <person name="Sun H."/>
            <person name="Lipzen A."/>
            <person name="Wasser S.P."/>
            <person name="Rambold G."/>
            <person name="Grigoriev I.V."/>
            <person name="Nevo E."/>
        </authorList>
    </citation>
    <scope>NUCLEOTIDE SEQUENCE [LARGE SCALE GENOMIC DNA]</scope>
    <source>
        <strain evidence="2">CBS 135680</strain>
    </source>
</reference>
<dbReference type="HOGENOM" id="CLU_059589_0_0_1"/>
<evidence type="ECO:0000313" key="2">
    <source>
        <dbReference type="Proteomes" id="UP000019804"/>
    </source>
</evidence>
<dbReference type="EMBL" id="KK088427">
    <property type="protein sequence ID" value="EYE94272.1"/>
    <property type="molecule type" value="Genomic_DNA"/>
</dbReference>
<dbReference type="OrthoDB" id="3204049at2759"/>